<proteinExistence type="inferred from homology"/>
<evidence type="ECO:0000256" key="6">
    <source>
        <dbReference type="ARBA" id="ARBA00040155"/>
    </source>
</evidence>
<dbReference type="AlphaFoldDB" id="C5DBC4"/>
<evidence type="ECO:0000313" key="9">
    <source>
        <dbReference type="EMBL" id="CAR21081.1"/>
    </source>
</evidence>
<protein>
    <recommendedName>
        <fullName evidence="6">pH-response regulator protein palH/RIM21</fullName>
    </recommendedName>
</protein>
<dbReference type="InParanoid" id="C5DBC4"/>
<sequence length="521" mass="59814">MVKKTSWRYSQVPKEYQSCGGIDLGNGVLIWKNKWQPVAYFDSVRFTSYCDEGNPVYSSLKRNRLSFPYSKALQRDWHTFITSGNDRGPFKYSIYAIIMSFTTNFVITLFLTVIVFITIRQKPHRGASNLLKLGSTLASVNLAIFISKALKVLHQDHIYKGVVSTERVLDLLWMDLTFTCLDLLVVLICQLCQVQIIMRLFSRVKEKRTVFLVGVTLSIISQVLWAIPTLAQSINDNFSGLSYDADGLTLLSPFVYLFRIALAASYACIICFNMFNKRHLCFLYQRMMILTLLALIIVLLQPGFFVADVANIWVDDLSEIFNTTCYVGSAVIVWEWVDHILILERKVQAQSVLGRPVYEDDQEDYHFAKYALKVQDAISRDSETGEIGSRNDTANSGTEEQRVRWQYGDDTPPRDTNKVEFNEPQPLKNVILEKCSRIWDGMIYYTDHFIVKGLVIKTLSIHSKSSSDDHRKRKAKVRRRIGLDRPNEVYVYATRDVVFDSDEDEAESNQGSSVDEERDFP</sequence>
<dbReference type="eggNOG" id="ENOG502QWMT">
    <property type="taxonomic scope" value="Eukaryota"/>
</dbReference>
<feature type="transmembrane region" description="Helical" evidence="8">
    <location>
        <begin position="92"/>
        <end position="118"/>
    </location>
</feature>
<keyword evidence="2 8" id="KW-0812">Transmembrane</keyword>
<dbReference type="InterPro" id="IPR014844">
    <property type="entry name" value="PalH"/>
</dbReference>
<keyword evidence="4 8" id="KW-0472">Membrane</keyword>
<dbReference type="EMBL" id="CU928165">
    <property type="protein sequence ID" value="CAR21081.1"/>
    <property type="molecule type" value="Genomic_DNA"/>
</dbReference>
<evidence type="ECO:0000256" key="2">
    <source>
        <dbReference type="ARBA" id="ARBA00022692"/>
    </source>
</evidence>
<dbReference type="PANTHER" id="PTHR35779:SF1">
    <property type="entry name" value="PH-RESPONSE REGULATOR PROTEIN PALH_RIM21"/>
    <property type="match status" value="1"/>
</dbReference>
<evidence type="ECO:0000313" key="10">
    <source>
        <dbReference type="Proteomes" id="UP000002036"/>
    </source>
</evidence>
<dbReference type="HOGENOM" id="CLU_026111_0_0_1"/>
<evidence type="ECO:0000256" key="7">
    <source>
        <dbReference type="SAM" id="MobiDB-lite"/>
    </source>
</evidence>
<gene>
    <name evidence="9" type="ordered locus">KLTH0A01386g</name>
</gene>
<feature type="compositionally biased region" description="Basic and acidic residues" evidence="7">
    <location>
        <begin position="411"/>
        <end position="421"/>
    </location>
</feature>
<dbReference type="OrthoDB" id="5393256at2759"/>
<feature type="region of interest" description="Disordered" evidence="7">
    <location>
        <begin position="382"/>
        <end position="421"/>
    </location>
</feature>
<evidence type="ECO:0000256" key="5">
    <source>
        <dbReference type="ARBA" id="ARBA00038109"/>
    </source>
</evidence>
<evidence type="ECO:0000256" key="1">
    <source>
        <dbReference type="ARBA" id="ARBA00004141"/>
    </source>
</evidence>
<dbReference type="KEGG" id="lth:KLTH0A01386g"/>
<dbReference type="PANTHER" id="PTHR35779">
    <property type="entry name" value="PH-RESPONSE REGULATOR PROTEIN PALH/RIM21"/>
    <property type="match status" value="1"/>
</dbReference>
<dbReference type="GO" id="GO:0071467">
    <property type="term" value="P:cellular response to pH"/>
    <property type="evidence" value="ECO:0007669"/>
    <property type="project" value="TreeGrafter"/>
</dbReference>
<dbReference type="OMA" id="CVVIPWE"/>
<comment type="subcellular location">
    <subcellularLocation>
        <location evidence="1">Membrane</location>
        <topology evidence="1">Multi-pass membrane protein</topology>
    </subcellularLocation>
</comment>
<name>C5DBC4_LACTC</name>
<accession>C5DBC4</accession>
<feature type="transmembrane region" description="Helical" evidence="8">
    <location>
        <begin position="210"/>
        <end position="234"/>
    </location>
</feature>
<dbReference type="GeneID" id="8290315"/>
<organism evidence="9 10">
    <name type="scientific">Lachancea thermotolerans (strain ATCC 56472 / CBS 6340 / NRRL Y-8284)</name>
    <name type="common">Yeast</name>
    <name type="synonym">Kluyveromyces thermotolerans</name>
    <dbReference type="NCBI Taxonomy" id="559295"/>
    <lineage>
        <taxon>Eukaryota</taxon>
        <taxon>Fungi</taxon>
        <taxon>Dikarya</taxon>
        <taxon>Ascomycota</taxon>
        <taxon>Saccharomycotina</taxon>
        <taxon>Saccharomycetes</taxon>
        <taxon>Saccharomycetales</taxon>
        <taxon>Saccharomycetaceae</taxon>
        <taxon>Lachancea</taxon>
    </lineage>
</organism>
<reference evidence="9 10" key="1">
    <citation type="journal article" date="2009" name="Genome Res.">
        <title>Comparative genomics of protoploid Saccharomycetaceae.</title>
        <authorList>
            <consortium name="The Genolevures Consortium"/>
            <person name="Souciet J.-L."/>
            <person name="Dujon B."/>
            <person name="Gaillardin C."/>
            <person name="Johnston M."/>
            <person name="Baret P.V."/>
            <person name="Cliften P."/>
            <person name="Sherman D.J."/>
            <person name="Weissenbach J."/>
            <person name="Westhof E."/>
            <person name="Wincker P."/>
            <person name="Jubin C."/>
            <person name="Poulain J."/>
            <person name="Barbe V."/>
            <person name="Segurens B."/>
            <person name="Artiguenave F."/>
            <person name="Anthouard V."/>
            <person name="Vacherie B."/>
            <person name="Val M.-E."/>
            <person name="Fulton R.S."/>
            <person name="Minx P."/>
            <person name="Wilson R."/>
            <person name="Durrens P."/>
            <person name="Jean G."/>
            <person name="Marck C."/>
            <person name="Martin T."/>
            <person name="Nikolski M."/>
            <person name="Rolland T."/>
            <person name="Seret M.-L."/>
            <person name="Casaregola S."/>
            <person name="Despons L."/>
            <person name="Fairhead C."/>
            <person name="Fischer G."/>
            <person name="Lafontaine I."/>
            <person name="Leh V."/>
            <person name="Lemaire M."/>
            <person name="de Montigny J."/>
            <person name="Neuveglise C."/>
            <person name="Thierry A."/>
            <person name="Blanc-Lenfle I."/>
            <person name="Bleykasten C."/>
            <person name="Diffels J."/>
            <person name="Fritsch E."/>
            <person name="Frangeul L."/>
            <person name="Goeffon A."/>
            <person name="Jauniaux N."/>
            <person name="Kachouri-Lafond R."/>
            <person name="Payen C."/>
            <person name="Potier S."/>
            <person name="Pribylova L."/>
            <person name="Ozanne C."/>
            <person name="Richard G.-F."/>
            <person name="Sacerdot C."/>
            <person name="Straub M.-L."/>
            <person name="Talla E."/>
        </authorList>
    </citation>
    <scope>NUCLEOTIDE SEQUENCE [LARGE SCALE GENOMIC DNA]</scope>
    <source>
        <strain evidence="10">ATCC 56472 / CBS 6340 / NRRL Y-8284</strain>
    </source>
</reference>
<dbReference type="RefSeq" id="XP_002551523.1">
    <property type="nucleotide sequence ID" value="XM_002551477.1"/>
</dbReference>
<keyword evidence="10" id="KW-1185">Reference proteome</keyword>
<dbReference type="Pfam" id="PF08733">
    <property type="entry name" value="PalH"/>
    <property type="match status" value="1"/>
</dbReference>
<dbReference type="FunCoup" id="C5DBC4">
    <property type="interactions" value="63"/>
</dbReference>
<comment type="similarity">
    <text evidence="5">Belongs to the palH/RIM21 family.</text>
</comment>
<dbReference type="STRING" id="559295.C5DBC4"/>
<feature type="transmembrane region" description="Helical" evidence="8">
    <location>
        <begin position="176"/>
        <end position="198"/>
    </location>
</feature>
<evidence type="ECO:0000256" key="4">
    <source>
        <dbReference type="ARBA" id="ARBA00023136"/>
    </source>
</evidence>
<evidence type="ECO:0000256" key="3">
    <source>
        <dbReference type="ARBA" id="ARBA00022989"/>
    </source>
</evidence>
<feature type="transmembrane region" description="Helical" evidence="8">
    <location>
        <begin position="287"/>
        <end position="314"/>
    </location>
</feature>
<keyword evidence="3 8" id="KW-1133">Transmembrane helix</keyword>
<feature type="region of interest" description="Disordered" evidence="7">
    <location>
        <begin position="500"/>
        <end position="521"/>
    </location>
</feature>
<dbReference type="Proteomes" id="UP000002036">
    <property type="component" value="Chromosome A"/>
</dbReference>
<feature type="transmembrane region" description="Helical" evidence="8">
    <location>
        <begin position="254"/>
        <end position="275"/>
    </location>
</feature>
<dbReference type="GO" id="GO:0005886">
    <property type="term" value="C:plasma membrane"/>
    <property type="evidence" value="ECO:0007669"/>
    <property type="project" value="TreeGrafter"/>
</dbReference>
<evidence type="ECO:0000256" key="8">
    <source>
        <dbReference type="SAM" id="Phobius"/>
    </source>
</evidence>